<dbReference type="Proteomes" id="UP001157418">
    <property type="component" value="Unassembled WGS sequence"/>
</dbReference>
<reference evidence="2 3" key="1">
    <citation type="submission" date="2022-01" db="EMBL/GenBank/DDBJ databases">
        <authorList>
            <person name="Xiong W."/>
            <person name="Schranz E."/>
        </authorList>
    </citation>
    <scope>NUCLEOTIDE SEQUENCE [LARGE SCALE GENOMIC DNA]</scope>
</reference>
<feature type="region of interest" description="Disordered" evidence="1">
    <location>
        <begin position="47"/>
        <end position="88"/>
    </location>
</feature>
<evidence type="ECO:0000256" key="1">
    <source>
        <dbReference type="SAM" id="MobiDB-lite"/>
    </source>
</evidence>
<dbReference type="AlphaFoldDB" id="A0AAU9LI62"/>
<evidence type="ECO:0000313" key="3">
    <source>
        <dbReference type="Proteomes" id="UP001157418"/>
    </source>
</evidence>
<proteinExistence type="predicted"/>
<sequence length="121" mass="12643">MGAGPSRSVGLGRVQMMMRHLAAVGVTYAQTALEDAAWNLWLVNPSQASTSTSTSSSNNPNPSTSTVRHLGGHTTGGGGGSLIRTMPPPPVPDVDFSNIIAMVETVREVLPHVPDEIILRG</sequence>
<gene>
    <name evidence="2" type="ORF">LVIROSA_LOCUS3112</name>
</gene>
<dbReference type="EMBL" id="CAKMRJ010000001">
    <property type="protein sequence ID" value="CAH1415254.1"/>
    <property type="molecule type" value="Genomic_DNA"/>
</dbReference>
<protein>
    <submittedName>
        <fullName evidence="2">Uncharacterized protein</fullName>
    </submittedName>
</protein>
<comment type="caution">
    <text evidence="2">The sequence shown here is derived from an EMBL/GenBank/DDBJ whole genome shotgun (WGS) entry which is preliminary data.</text>
</comment>
<organism evidence="2 3">
    <name type="scientific">Lactuca virosa</name>
    <dbReference type="NCBI Taxonomy" id="75947"/>
    <lineage>
        <taxon>Eukaryota</taxon>
        <taxon>Viridiplantae</taxon>
        <taxon>Streptophyta</taxon>
        <taxon>Embryophyta</taxon>
        <taxon>Tracheophyta</taxon>
        <taxon>Spermatophyta</taxon>
        <taxon>Magnoliopsida</taxon>
        <taxon>eudicotyledons</taxon>
        <taxon>Gunneridae</taxon>
        <taxon>Pentapetalae</taxon>
        <taxon>asterids</taxon>
        <taxon>campanulids</taxon>
        <taxon>Asterales</taxon>
        <taxon>Asteraceae</taxon>
        <taxon>Cichorioideae</taxon>
        <taxon>Cichorieae</taxon>
        <taxon>Lactucinae</taxon>
        <taxon>Lactuca</taxon>
    </lineage>
</organism>
<name>A0AAU9LI62_9ASTR</name>
<dbReference type="Gene3D" id="1.10.8.10">
    <property type="entry name" value="DNA helicase RuvA subunit, C-terminal domain"/>
    <property type="match status" value="1"/>
</dbReference>
<feature type="compositionally biased region" description="Low complexity" evidence="1">
    <location>
        <begin position="49"/>
        <end position="66"/>
    </location>
</feature>
<keyword evidence="3" id="KW-1185">Reference proteome</keyword>
<evidence type="ECO:0000313" key="2">
    <source>
        <dbReference type="EMBL" id="CAH1415254.1"/>
    </source>
</evidence>
<accession>A0AAU9LI62</accession>